<reference evidence="3" key="1">
    <citation type="submission" date="2016-11" db="EMBL/GenBank/DDBJ databases">
        <authorList>
            <person name="Varghese N."/>
            <person name="Submissions S."/>
        </authorList>
    </citation>
    <scope>NUCLEOTIDE SEQUENCE [LARGE SCALE GENOMIC DNA]</scope>
    <source>
        <strain evidence="3">UWOS</strain>
    </source>
</reference>
<dbReference type="InterPro" id="IPR002035">
    <property type="entry name" value="VWF_A"/>
</dbReference>
<sequence>MPYIKSLLAGKQESEYASETRKHLDIEWIETTKIEVAVVVDRSGSMALFNKMKQAKLAAKFAAGGFVSEKNGMSPNVRVAVYSFGDDVQTVFSPTWNPNLSEIYEKIDEISAGGRTALFDALSQAIRSFSPDNSNLKLLYVISDGLDNESLLTKDQIISLFKSENIAIHTFAYGKDADVDLLLQMAKETNGTFSEQEEHLFLKPDNAVVTVLANSYEMEQVGSGKVSPHSLSQSIFIDSLSDKIRIFGHLSEIVDNPISVRSIDNETMTQKTTVFPINDANFFITEISVPSNAKSRYIQVQNLSNVDISYRVVIAQSKQLHAMDVQTEPMGNFIWPTNAKVFASIKNKNGLLTGLSVTGVLVNPQGDSILFPLNDEGVNGDASAEDGVYTAFFPELKGNGTYEWEVVASNLGLGARTTRIGTSLPAEAPFDSKFDSTNFSLVRNGQFVVDGCCEDNIANRILSLFPNKLQKSYLSESLTNTYVFAGTKTTDSYAILLNVQNEGAVNKIEVFSPKDDLTPIFVEYLNNSENGQKSIFLGSDYARAGNTLKITGGGEVYYSLLLFETGIDNISVGRFEKNTDWNIGNECATLSLDKSSEGQRSLVSSSGWKLIESRNVSTEEISLIGDSIYIDVFVPSNTSNPWWIGNIAVWLNVPSSNRRIQLGNELTLEAFLDRWKTYSFVVPDEIKLLLKEEHSDIHFQIVLNSSDSLWIDNMRFVGNLQENTVNKFEPHCPGDEGCTSTNPLQLLVNNTIRIVPEGDLWFEVVGFPDDWTPASLHLGISAEDGAELTGFLSLDDSVVPLSDWYFQRGYTFERNRRYLFKLHNLGGRPYRINAWVDGQVLDVASNTSKSTLPWVVRFY</sequence>
<dbReference type="NCBIfam" id="NF041940">
    <property type="entry name" value="choice_anch_X"/>
    <property type="match status" value="1"/>
</dbReference>
<accession>A0A1M6ZFJ2</accession>
<dbReference type="Gene3D" id="3.40.50.410">
    <property type="entry name" value="von Willebrand factor, type A domain"/>
    <property type="match status" value="1"/>
</dbReference>
<keyword evidence="3" id="KW-1185">Reference proteome</keyword>
<dbReference type="InterPro" id="IPR036465">
    <property type="entry name" value="vWFA_dom_sf"/>
</dbReference>
<dbReference type="Proteomes" id="UP000184275">
    <property type="component" value="Unassembled WGS sequence"/>
</dbReference>
<dbReference type="EMBL" id="FRAW01000060">
    <property type="protein sequence ID" value="SHL29262.1"/>
    <property type="molecule type" value="Genomic_DNA"/>
</dbReference>
<dbReference type="PROSITE" id="PS50234">
    <property type="entry name" value="VWFA"/>
    <property type="match status" value="1"/>
</dbReference>
<dbReference type="SUPFAM" id="SSF53300">
    <property type="entry name" value="vWA-like"/>
    <property type="match status" value="1"/>
</dbReference>
<dbReference type="SMART" id="SM00327">
    <property type="entry name" value="VWA"/>
    <property type="match status" value="1"/>
</dbReference>
<dbReference type="Pfam" id="PF00092">
    <property type="entry name" value="VWA"/>
    <property type="match status" value="1"/>
</dbReference>
<evidence type="ECO:0000313" key="3">
    <source>
        <dbReference type="Proteomes" id="UP000184275"/>
    </source>
</evidence>
<dbReference type="CDD" id="cd00198">
    <property type="entry name" value="vWFA"/>
    <property type="match status" value="1"/>
</dbReference>
<evidence type="ECO:0000313" key="2">
    <source>
        <dbReference type="EMBL" id="SHL29262.1"/>
    </source>
</evidence>
<dbReference type="RefSeq" id="WP_143159521.1">
    <property type="nucleotide sequence ID" value="NZ_FRAW01000060.1"/>
</dbReference>
<gene>
    <name evidence="2" type="ORF">SAMN05720469_1606</name>
</gene>
<name>A0A1M6ZFJ2_9BACT</name>
<dbReference type="AlphaFoldDB" id="A0A1M6ZFJ2"/>
<organism evidence="2 3">
    <name type="scientific">Fibrobacter intestinalis</name>
    <dbReference type="NCBI Taxonomy" id="28122"/>
    <lineage>
        <taxon>Bacteria</taxon>
        <taxon>Pseudomonadati</taxon>
        <taxon>Fibrobacterota</taxon>
        <taxon>Fibrobacteria</taxon>
        <taxon>Fibrobacterales</taxon>
        <taxon>Fibrobacteraceae</taxon>
        <taxon>Fibrobacter</taxon>
    </lineage>
</organism>
<feature type="domain" description="VWFA" evidence="1">
    <location>
        <begin position="35"/>
        <end position="221"/>
    </location>
</feature>
<evidence type="ECO:0000259" key="1">
    <source>
        <dbReference type="PROSITE" id="PS50234"/>
    </source>
</evidence>
<protein>
    <submittedName>
        <fullName evidence="2">von Willebrand factor type A domain-containing protein</fullName>
    </submittedName>
</protein>
<proteinExistence type="predicted"/>